<dbReference type="GO" id="GO:0005576">
    <property type="term" value="C:extracellular region"/>
    <property type="evidence" value="ECO:0007669"/>
    <property type="project" value="UniProtKB-ARBA"/>
</dbReference>
<dbReference type="SUPFAM" id="SSF50630">
    <property type="entry name" value="Acid proteases"/>
    <property type="match status" value="1"/>
</dbReference>
<evidence type="ECO:0000313" key="10">
    <source>
        <dbReference type="EMBL" id="ODV79388.1"/>
    </source>
</evidence>
<dbReference type="Pfam" id="PF00026">
    <property type="entry name" value="Asp"/>
    <property type="match status" value="1"/>
</dbReference>
<dbReference type="InterPro" id="IPR021109">
    <property type="entry name" value="Peptidase_aspartic_dom_sf"/>
</dbReference>
<evidence type="ECO:0000256" key="2">
    <source>
        <dbReference type="ARBA" id="ARBA00022729"/>
    </source>
</evidence>
<keyword evidence="3 7" id="KW-0064">Aspartyl protease</keyword>
<evidence type="ECO:0000259" key="9">
    <source>
        <dbReference type="PROSITE" id="PS51767"/>
    </source>
</evidence>
<feature type="disulfide bond" evidence="6">
    <location>
        <begin position="85"/>
        <end position="90"/>
    </location>
</feature>
<feature type="active site" evidence="5">
    <location>
        <position position="72"/>
    </location>
</feature>
<keyword evidence="2" id="KW-0732">Signal</keyword>
<keyword evidence="4 6" id="KW-1015">Disulfide bond</keyword>
<feature type="compositionally biased region" description="Polar residues" evidence="8">
    <location>
        <begin position="12"/>
        <end position="21"/>
    </location>
</feature>
<dbReference type="PANTHER" id="PTHR47966">
    <property type="entry name" value="BETA-SITE APP-CLEAVING ENZYME, ISOFORM A-RELATED"/>
    <property type="match status" value="1"/>
</dbReference>
<dbReference type="InterPro" id="IPR033121">
    <property type="entry name" value="PEPTIDASE_A1"/>
</dbReference>
<feature type="region of interest" description="Disordered" evidence="8">
    <location>
        <begin position="417"/>
        <end position="460"/>
    </location>
</feature>
<evidence type="ECO:0000256" key="6">
    <source>
        <dbReference type="PIRSR" id="PIRSR601461-2"/>
    </source>
</evidence>
<dbReference type="PROSITE" id="PS00141">
    <property type="entry name" value="ASP_PROTEASE"/>
    <property type="match status" value="1"/>
</dbReference>
<dbReference type="InterPro" id="IPR001969">
    <property type="entry name" value="Aspartic_peptidase_AS"/>
</dbReference>
<feature type="region of interest" description="Disordered" evidence="8">
    <location>
        <begin position="1"/>
        <end position="21"/>
    </location>
</feature>
<feature type="compositionally biased region" description="Low complexity" evidence="8">
    <location>
        <begin position="417"/>
        <end position="449"/>
    </location>
</feature>
<dbReference type="EMBL" id="KV453912">
    <property type="protein sequence ID" value="ODV79388.1"/>
    <property type="molecule type" value="Genomic_DNA"/>
</dbReference>
<feature type="active site" evidence="5">
    <location>
        <position position="291"/>
    </location>
</feature>
<dbReference type="GO" id="GO:0004190">
    <property type="term" value="F:aspartic-type endopeptidase activity"/>
    <property type="evidence" value="ECO:0007669"/>
    <property type="project" value="UniProtKB-KW"/>
</dbReference>
<comment type="similarity">
    <text evidence="1 7">Belongs to the peptidase A1 family.</text>
</comment>
<feature type="domain" description="Peptidase A1" evidence="9">
    <location>
        <begin position="50"/>
        <end position="400"/>
    </location>
</feature>
<evidence type="ECO:0000256" key="1">
    <source>
        <dbReference type="ARBA" id="ARBA00007447"/>
    </source>
</evidence>
<dbReference type="PRINTS" id="PR00792">
    <property type="entry name" value="PEPSIN"/>
</dbReference>
<dbReference type="Gene3D" id="2.40.70.10">
    <property type="entry name" value="Acid Proteases"/>
    <property type="match status" value="2"/>
</dbReference>
<dbReference type="GeneID" id="30984058"/>
<dbReference type="STRING" id="984487.A0A1E4SIR4"/>
<sequence length="480" mass="51792">MDTVQHHKLQDSSRQIPRFTSSDTIPSSLPVFELSDTLQILHTDISTSIFYLQPSIADASNDYNQSFTLLLDTGSPLTWLYNSSCDGMGCDLASMVKFNDSRSIKTDSSFHLEFSDEQIDGELFALDSNNMSFSWGSQALSNFSVGMTKDNLRSFWWFNISGILGIPSSVDPNANTNYLSQLHQQDLIDKEQFGLYFLPYSSQSPRAIKHVDSNNKSSPVPSTYGGLIAYGSEAEKMVQKFTSSSEMFYVDVADQASSYWLVNATNIKAANSSNVAQTFNESSDSKQFVIDTGTTGLALPPSDAYHLHQLMFGSKFINDTSGNFAFPCNSSGSVLFNIDEKEFNITAADIEGVAYQDDLDGYCASMVQGKAPAANWVLGVAFLKNYYTIFDVKERRIGLGNINLTSYVLADAGSNSSASSNSSGGSASSSASSSTSSSSSSSSSSSNSTRTDGDKKNNSGKIQAGLIVPGVALGIMIAMI</sequence>
<dbReference type="InterPro" id="IPR001461">
    <property type="entry name" value="Aspartic_peptidase_A1"/>
</dbReference>
<dbReference type="Proteomes" id="UP000094285">
    <property type="component" value="Unassembled WGS sequence"/>
</dbReference>
<dbReference type="PANTHER" id="PTHR47966:SF75">
    <property type="entry name" value="ENDOPEPTIDASE (CTSD), PUTATIVE (AFU_ORTHOLOGUE AFUA_4G07040)-RELATED"/>
    <property type="match status" value="1"/>
</dbReference>
<dbReference type="RefSeq" id="XP_020064510.1">
    <property type="nucleotide sequence ID" value="XM_020209922.1"/>
</dbReference>
<proteinExistence type="inferred from homology"/>
<dbReference type="InterPro" id="IPR034164">
    <property type="entry name" value="Pepsin-like_dom"/>
</dbReference>
<keyword evidence="7 10" id="KW-0645">Protease</keyword>
<keyword evidence="7" id="KW-0378">Hydrolase</keyword>
<dbReference type="PROSITE" id="PS51767">
    <property type="entry name" value="PEPTIDASE_A1"/>
    <property type="match status" value="1"/>
</dbReference>
<evidence type="ECO:0000256" key="4">
    <source>
        <dbReference type="ARBA" id="ARBA00023157"/>
    </source>
</evidence>
<evidence type="ECO:0000256" key="5">
    <source>
        <dbReference type="PIRSR" id="PIRSR601461-1"/>
    </source>
</evidence>
<organism evidence="10 11">
    <name type="scientific">Suhomyces tanzawaensis NRRL Y-17324</name>
    <dbReference type="NCBI Taxonomy" id="984487"/>
    <lineage>
        <taxon>Eukaryota</taxon>
        <taxon>Fungi</taxon>
        <taxon>Dikarya</taxon>
        <taxon>Ascomycota</taxon>
        <taxon>Saccharomycotina</taxon>
        <taxon>Pichiomycetes</taxon>
        <taxon>Debaryomycetaceae</taxon>
        <taxon>Suhomyces</taxon>
    </lineage>
</organism>
<evidence type="ECO:0000256" key="3">
    <source>
        <dbReference type="ARBA" id="ARBA00022750"/>
    </source>
</evidence>
<dbReference type="GO" id="GO:0006508">
    <property type="term" value="P:proteolysis"/>
    <property type="evidence" value="ECO:0007669"/>
    <property type="project" value="UniProtKB-KW"/>
</dbReference>
<accession>A0A1E4SIR4</accession>
<dbReference type="OrthoDB" id="28208at2759"/>
<reference evidence="11" key="1">
    <citation type="submission" date="2016-05" db="EMBL/GenBank/DDBJ databases">
        <title>Comparative genomics of biotechnologically important yeasts.</title>
        <authorList>
            <consortium name="DOE Joint Genome Institute"/>
            <person name="Riley R."/>
            <person name="Haridas S."/>
            <person name="Wolfe K.H."/>
            <person name="Lopes M.R."/>
            <person name="Hittinger C.T."/>
            <person name="Goker M."/>
            <person name="Salamov A."/>
            <person name="Wisecaver J."/>
            <person name="Long T.M."/>
            <person name="Aerts A.L."/>
            <person name="Barry K."/>
            <person name="Choi C."/>
            <person name="Clum A."/>
            <person name="Coughlan A.Y."/>
            <person name="Deshpande S."/>
            <person name="Douglass A.P."/>
            <person name="Hanson S.J."/>
            <person name="Klenk H.-P."/>
            <person name="Labutti K."/>
            <person name="Lapidus A."/>
            <person name="Lindquist E."/>
            <person name="Lipzen A."/>
            <person name="Meier-Kolthoff J.P."/>
            <person name="Ohm R.A."/>
            <person name="Otillar R.P."/>
            <person name="Pangilinan J."/>
            <person name="Peng Y."/>
            <person name="Rokas A."/>
            <person name="Rosa C.A."/>
            <person name="Scheuner C."/>
            <person name="Sibirny A.A."/>
            <person name="Slot J.C."/>
            <person name="Stielow J.B."/>
            <person name="Sun H."/>
            <person name="Kurtzman C.P."/>
            <person name="Blackwell M."/>
            <person name="Grigoriev I.V."/>
            <person name="Jeffries T.W."/>
        </authorList>
    </citation>
    <scope>NUCLEOTIDE SEQUENCE [LARGE SCALE GENOMIC DNA]</scope>
    <source>
        <strain evidence="11">NRRL Y-17324</strain>
    </source>
</reference>
<protein>
    <submittedName>
        <fullName evidence="10">Acid protease</fullName>
    </submittedName>
</protein>
<feature type="compositionally biased region" description="Basic and acidic residues" evidence="8">
    <location>
        <begin position="1"/>
        <end position="11"/>
    </location>
</feature>
<gene>
    <name evidence="10" type="ORF">CANTADRAFT_51288</name>
</gene>
<evidence type="ECO:0000256" key="7">
    <source>
        <dbReference type="RuleBase" id="RU000454"/>
    </source>
</evidence>
<dbReference type="CDD" id="cd05471">
    <property type="entry name" value="pepsin_like"/>
    <property type="match status" value="1"/>
</dbReference>
<keyword evidence="11" id="KW-1185">Reference proteome</keyword>
<dbReference type="AlphaFoldDB" id="A0A1E4SIR4"/>
<evidence type="ECO:0000313" key="11">
    <source>
        <dbReference type="Proteomes" id="UP000094285"/>
    </source>
</evidence>
<evidence type="ECO:0000256" key="8">
    <source>
        <dbReference type="SAM" id="MobiDB-lite"/>
    </source>
</evidence>
<name>A0A1E4SIR4_9ASCO</name>